<dbReference type="AlphaFoldDB" id="F8X1Z0"/>
<comment type="caution">
    <text evidence="2">The sequence shown here is derived from an EMBL/GenBank/DDBJ whole genome shotgun (WGS) entry which is preliminary data.</text>
</comment>
<dbReference type="EMBL" id="ADLW01000010">
    <property type="protein sequence ID" value="EGK05806.1"/>
    <property type="molecule type" value="Genomic_DNA"/>
</dbReference>
<evidence type="ECO:0000313" key="3">
    <source>
        <dbReference type="Proteomes" id="UP000006420"/>
    </source>
</evidence>
<gene>
    <name evidence="2" type="ORF">HMPREF9456_02070</name>
</gene>
<organism evidence="2 3">
    <name type="scientific">Dysgonomonas mossii DSM 22836</name>
    <dbReference type="NCBI Taxonomy" id="742767"/>
    <lineage>
        <taxon>Bacteria</taxon>
        <taxon>Pseudomonadati</taxon>
        <taxon>Bacteroidota</taxon>
        <taxon>Bacteroidia</taxon>
        <taxon>Bacteroidales</taxon>
        <taxon>Dysgonomonadaceae</taxon>
        <taxon>Dysgonomonas</taxon>
    </lineage>
</organism>
<dbReference type="GeneID" id="78082701"/>
<dbReference type="HOGENOM" id="CLU_2769247_0_0_10"/>
<evidence type="ECO:0008006" key="4">
    <source>
        <dbReference type="Google" id="ProtNLM"/>
    </source>
</evidence>
<dbReference type="STRING" id="742767.HMPREF9456_02070"/>
<reference evidence="2 3" key="1">
    <citation type="submission" date="2011-04" db="EMBL/GenBank/DDBJ databases">
        <title>The Genome Sequence of Dysgonomonas mossii DSM 22836.</title>
        <authorList>
            <consortium name="The Broad Institute Genome Sequencing Platform"/>
            <person name="Earl A."/>
            <person name="Ward D."/>
            <person name="Feldgarden M."/>
            <person name="Gevers D."/>
            <person name="Pudlo N."/>
            <person name="Martens E."/>
            <person name="Allen-Vercoe E."/>
            <person name="Young S.K."/>
            <person name="Zeng Q."/>
            <person name="Gargeya S."/>
            <person name="Fitzgerald M."/>
            <person name="Haas B."/>
            <person name="Abouelleil A."/>
            <person name="Alvarado L."/>
            <person name="Arachchi H.M."/>
            <person name="Berlin A."/>
            <person name="Brown A."/>
            <person name="Chapman S.B."/>
            <person name="Chen Z."/>
            <person name="Dunbar C."/>
            <person name="Freedman E."/>
            <person name="Gearin G."/>
            <person name="Gellesch M."/>
            <person name="Goldberg J."/>
            <person name="Griggs A."/>
            <person name="Gujja S."/>
            <person name="Heiman D."/>
            <person name="Howarth C."/>
            <person name="Larson L."/>
            <person name="Lui A."/>
            <person name="MacDonald P.J.P."/>
            <person name="Mehta T."/>
            <person name="Montmayeur A."/>
            <person name="Murphy C."/>
            <person name="Neiman D."/>
            <person name="Pearson M."/>
            <person name="Priest M."/>
            <person name="Roberts A."/>
            <person name="Saif S."/>
            <person name="Shea T."/>
            <person name="Shenoy N."/>
            <person name="Sisk P."/>
            <person name="Stolte C."/>
            <person name="Sykes S."/>
            <person name="Yandava C."/>
            <person name="Wortman J."/>
            <person name="Nusbaum C."/>
            <person name="Birren B."/>
        </authorList>
    </citation>
    <scope>NUCLEOTIDE SEQUENCE [LARGE SCALE GENOMIC DNA]</scope>
    <source>
        <strain evidence="2 3">DSM 22836</strain>
    </source>
</reference>
<name>F8X1Z0_9BACT</name>
<protein>
    <recommendedName>
        <fullName evidence="4">ResB-like domain-containing protein</fullName>
    </recommendedName>
</protein>
<keyword evidence="3" id="KW-1185">Reference proteome</keyword>
<keyword evidence="1" id="KW-0812">Transmembrane</keyword>
<keyword evidence="1" id="KW-1133">Transmembrane helix</keyword>
<sequence>MRIGSWTIYQYGYDNQAGRLSSYSSMELVYDPWVIPVYIGFIFIALGSIALIWNGRLVRNRNENDNNKE</sequence>
<proteinExistence type="predicted"/>
<accession>F8X1Z0</accession>
<feature type="transmembrane region" description="Helical" evidence="1">
    <location>
        <begin position="33"/>
        <end position="53"/>
    </location>
</feature>
<evidence type="ECO:0000313" key="2">
    <source>
        <dbReference type="EMBL" id="EGK05806.1"/>
    </source>
</evidence>
<dbReference type="RefSeq" id="WP_006843440.1">
    <property type="nucleotide sequence ID" value="NZ_AQWJ01000005.1"/>
</dbReference>
<dbReference type="Proteomes" id="UP000006420">
    <property type="component" value="Unassembled WGS sequence"/>
</dbReference>
<dbReference type="OrthoDB" id="596762at2"/>
<evidence type="ECO:0000256" key="1">
    <source>
        <dbReference type="SAM" id="Phobius"/>
    </source>
</evidence>
<keyword evidence="1" id="KW-0472">Membrane</keyword>